<evidence type="ECO:0000256" key="1">
    <source>
        <dbReference type="SAM" id="Coils"/>
    </source>
</evidence>
<name>A0A9P5PGR5_9AGAR</name>
<dbReference type="Proteomes" id="UP000772434">
    <property type="component" value="Unassembled WGS sequence"/>
</dbReference>
<proteinExistence type="predicted"/>
<reference evidence="2" key="1">
    <citation type="submission" date="2020-11" db="EMBL/GenBank/DDBJ databases">
        <authorList>
            <consortium name="DOE Joint Genome Institute"/>
            <person name="Ahrendt S."/>
            <person name="Riley R."/>
            <person name="Andreopoulos W."/>
            <person name="Labutti K."/>
            <person name="Pangilinan J."/>
            <person name="Ruiz-Duenas F.J."/>
            <person name="Barrasa J.M."/>
            <person name="Sanchez-Garcia M."/>
            <person name="Camarero S."/>
            <person name="Miyauchi S."/>
            <person name="Serrano A."/>
            <person name="Linde D."/>
            <person name="Babiker R."/>
            <person name="Drula E."/>
            <person name="Ayuso-Fernandez I."/>
            <person name="Pacheco R."/>
            <person name="Padilla G."/>
            <person name="Ferreira P."/>
            <person name="Barriuso J."/>
            <person name="Kellner H."/>
            <person name="Castanera R."/>
            <person name="Alfaro M."/>
            <person name="Ramirez L."/>
            <person name="Pisabarro A.G."/>
            <person name="Kuo A."/>
            <person name="Tritt A."/>
            <person name="Lipzen A."/>
            <person name="He G."/>
            <person name="Yan M."/>
            <person name="Ng V."/>
            <person name="Cullen D."/>
            <person name="Martin F."/>
            <person name="Rosso M.-N."/>
            <person name="Henrissat B."/>
            <person name="Hibbett D."/>
            <person name="Martinez A.T."/>
            <person name="Grigoriev I.V."/>
        </authorList>
    </citation>
    <scope>NUCLEOTIDE SEQUENCE</scope>
    <source>
        <strain evidence="2">AH 40177</strain>
    </source>
</reference>
<gene>
    <name evidence="2" type="ORF">BDP27DRAFT_58303</name>
</gene>
<keyword evidence="3" id="KW-1185">Reference proteome</keyword>
<evidence type="ECO:0000313" key="3">
    <source>
        <dbReference type="Proteomes" id="UP000772434"/>
    </source>
</evidence>
<evidence type="ECO:0000313" key="2">
    <source>
        <dbReference type="EMBL" id="KAF9065399.1"/>
    </source>
</evidence>
<accession>A0A9P5PGR5</accession>
<sequence length="189" mass="20976">MTSNVPTVPAMPSLQCTSCTRLKSGRDSLQLLVADCQRKLLDSQRELLEERIEKQQMQNELGDLQVELEVIMTELALYRSRATAGDKTARESKDCQTDAVPSEPVGTLTLAAQERTKITKYRDGTGQLSLIDLSSSSQSRSSSSSRGRLYHVVLLRRLNSLNQRSSWAQTPISNGLSHLSSNAGRRRLI</sequence>
<organism evidence="2 3">
    <name type="scientific">Rhodocollybia butyracea</name>
    <dbReference type="NCBI Taxonomy" id="206335"/>
    <lineage>
        <taxon>Eukaryota</taxon>
        <taxon>Fungi</taxon>
        <taxon>Dikarya</taxon>
        <taxon>Basidiomycota</taxon>
        <taxon>Agaricomycotina</taxon>
        <taxon>Agaricomycetes</taxon>
        <taxon>Agaricomycetidae</taxon>
        <taxon>Agaricales</taxon>
        <taxon>Marasmiineae</taxon>
        <taxon>Omphalotaceae</taxon>
        <taxon>Rhodocollybia</taxon>
    </lineage>
</organism>
<keyword evidence="1" id="KW-0175">Coiled coil</keyword>
<feature type="coiled-coil region" evidence="1">
    <location>
        <begin position="38"/>
        <end position="74"/>
    </location>
</feature>
<dbReference type="AlphaFoldDB" id="A0A9P5PGR5"/>
<protein>
    <submittedName>
        <fullName evidence="2">Uncharacterized protein</fullName>
    </submittedName>
</protein>
<comment type="caution">
    <text evidence="2">The sequence shown here is derived from an EMBL/GenBank/DDBJ whole genome shotgun (WGS) entry which is preliminary data.</text>
</comment>
<dbReference type="EMBL" id="JADNRY010000104">
    <property type="protein sequence ID" value="KAF9065399.1"/>
    <property type="molecule type" value="Genomic_DNA"/>
</dbReference>